<evidence type="ECO:0000313" key="3">
    <source>
        <dbReference type="EMBL" id="SCJ71138.1"/>
    </source>
</evidence>
<proteinExistence type="predicted"/>
<dbReference type="SMART" id="SM00530">
    <property type="entry name" value="HTH_XRE"/>
    <property type="match status" value="1"/>
</dbReference>
<accession>A0A1C6IND1</accession>
<dbReference type="PANTHER" id="PTHR46558:SF4">
    <property type="entry name" value="DNA-BIDING PHAGE PROTEIN"/>
    <property type="match status" value="1"/>
</dbReference>
<reference evidence="3" key="1">
    <citation type="submission" date="2015-09" db="EMBL/GenBank/DDBJ databases">
        <authorList>
            <consortium name="Pathogen Informatics"/>
        </authorList>
    </citation>
    <scope>NUCLEOTIDE SEQUENCE</scope>
    <source>
        <strain evidence="3">2789STDY5834896</strain>
    </source>
</reference>
<dbReference type="PANTHER" id="PTHR46558">
    <property type="entry name" value="TRACRIPTIONAL REGULATORY PROTEIN-RELATED-RELATED"/>
    <property type="match status" value="1"/>
</dbReference>
<dbReference type="SUPFAM" id="SSF47413">
    <property type="entry name" value="lambda repressor-like DNA-binding domains"/>
    <property type="match status" value="1"/>
</dbReference>
<keyword evidence="1" id="KW-0238">DNA-binding</keyword>
<dbReference type="Pfam" id="PF01381">
    <property type="entry name" value="HTH_3"/>
    <property type="match status" value="1"/>
</dbReference>
<dbReference type="GO" id="GO:0003677">
    <property type="term" value="F:DNA binding"/>
    <property type="evidence" value="ECO:0007669"/>
    <property type="project" value="UniProtKB-KW"/>
</dbReference>
<name>A0A1C6IND1_9FIRM</name>
<dbReference type="EMBL" id="FMHG01000001">
    <property type="protein sequence ID" value="SCJ71138.1"/>
    <property type="molecule type" value="Genomic_DNA"/>
</dbReference>
<protein>
    <submittedName>
        <fullName evidence="3">HTH-type transcriptional regulator immR</fullName>
    </submittedName>
</protein>
<gene>
    <name evidence="3" type="primary">immR_6</name>
    <name evidence="3" type="ORF">SAMEA3545359_01559</name>
</gene>
<dbReference type="InterPro" id="IPR001387">
    <property type="entry name" value="Cro/C1-type_HTH"/>
</dbReference>
<organism evidence="3">
    <name type="scientific">uncultured Anaerotruncus sp</name>
    <dbReference type="NCBI Taxonomy" id="905011"/>
    <lineage>
        <taxon>Bacteria</taxon>
        <taxon>Bacillati</taxon>
        <taxon>Bacillota</taxon>
        <taxon>Clostridia</taxon>
        <taxon>Eubacteriales</taxon>
        <taxon>Oscillospiraceae</taxon>
        <taxon>Anaerotruncus</taxon>
        <taxon>environmental samples</taxon>
    </lineage>
</organism>
<dbReference type="Gene3D" id="1.10.260.40">
    <property type="entry name" value="lambda repressor-like DNA-binding domains"/>
    <property type="match status" value="1"/>
</dbReference>
<sequence>MENTLGKKIATRRKERGFTQDELAEQLAVSPQAVSKWENDLSCPDIQLLPKLAGLLGCTVDELLSDRLQPDTQLVPPEQRKRVEEMMFRVVVNSTDGDRVRINLPMALVKMALQMGMEVPQFAGSEALRGLDLEQILQMVDSGVIGKLVEVESKDGDVVEVVVE</sequence>
<evidence type="ECO:0000256" key="1">
    <source>
        <dbReference type="ARBA" id="ARBA00023125"/>
    </source>
</evidence>
<feature type="domain" description="HTH cro/C1-type" evidence="2">
    <location>
        <begin position="9"/>
        <end position="63"/>
    </location>
</feature>
<dbReference type="CDD" id="cd00093">
    <property type="entry name" value="HTH_XRE"/>
    <property type="match status" value="1"/>
</dbReference>
<dbReference type="PROSITE" id="PS50943">
    <property type="entry name" value="HTH_CROC1"/>
    <property type="match status" value="1"/>
</dbReference>
<evidence type="ECO:0000259" key="2">
    <source>
        <dbReference type="PROSITE" id="PS50943"/>
    </source>
</evidence>
<dbReference type="InterPro" id="IPR010982">
    <property type="entry name" value="Lambda_DNA-bd_dom_sf"/>
</dbReference>
<dbReference type="AlphaFoldDB" id="A0A1C6IND1"/>